<keyword evidence="3" id="KW-1185">Reference proteome</keyword>
<feature type="region of interest" description="Disordered" evidence="1">
    <location>
        <begin position="23"/>
        <end position="58"/>
    </location>
</feature>
<protein>
    <submittedName>
        <fullName evidence="2">Uncharacterized protein</fullName>
    </submittedName>
</protein>
<accession>A0AAU9W162</accession>
<feature type="compositionally biased region" description="Basic and acidic residues" evidence="1">
    <location>
        <begin position="120"/>
        <end position="134"/>
    </location>
</feature>
<evidence type="ECO:0000256" key="1">
    <source>
        <dbReference type="SAM" id="MobiDB-lite"/>
    </source>
</evidence>
<gene>
    <name evidence="2" type="ORF">PMEA_00025987</name>
</gene>
<dbReference type="Proteomes" id="UP001159428">
    <property type="component" value="Unassembled WGS sequence"/>
</dbReference>
<dbReference type="AlphaFoldDB" id="A0AAU9W162"/>
<evidence type="ECO:0000313" key="3">
    <source>
        <dbReference type="Proteomes" id="UP001159428"/>
    </source>
</evidence>
<organism evidence="2 3">
    <name type="scientific">Pocillopora meandrina</name>
    <dbReference type="NCBI Taxonomy" id="46732"/>
    <lineage>
        <taxon>Eukaryota</taxon>
        <taxon>Metazoa</taxon>
        <taxon>Cnidaria</taxon>
        <taxon>Anthozoa</taxon>
        <taxon>Hexacorallia</taxon>
        <taxon>Scleractinia</taxon>
        <taxon>Astrocoeniina</taxon>
        <taxon>Pocilloporidae</taxon>
        <taxon>Pocillopora</taxon>
    </lineage>
</organism>
<sequence length="153" mass="17015">MAQNQPPLHYPAMLNSYMIYQNPIPGTSNHLQFERDSDSASPSPSESSNRGEDRTKCSSWSFTEEKYLIAAYKEFVKETKANKQDCSCDDTDNILSTGNQDCGKEPEKRPATTAEGNSEVAEKTGKNGQQEEKGPKRRRKGPAAMTWSSQSLT</sequence>
<proteinExistence type="predicted"/>
<dbReference type="EMBL" id="CALNXJ010000005">
    <property type="protein sequence ID" value="CAH3040369.1"/>
    <property type="molecule type" value="Genomic_DNA"/>
</dbReference>
<feature type="region of interest" description="Disordered" evidence="1">
    <location>
        <begin position="81"/>
        <end position="153"/>
    </location>
</feature>
<name>A0AAU9W162_9CNID</name>
<feature type="compositionally biased region" description="Low complexity" evidence="1">
    <location>
        <begin position="39"/>
        <end position="48"/>
    </location>
</feature>
<comment type="caution">
    <text evidence="2">The sequence shown here is derived from an EMBL/GenBank/DDBJ whole genome shotgun (WGS) entry which is preliminary data.</text>
</comment>
<reference evidence="2 3" key="1">
    <citation type="submission" date="2022-05" db="EMBL/GenBank/DDBJ databases">
        <authorList>
            <consortium name="Genoscope - CEA"/>
            <person name="William W."/>
        </authorList>
    </citation>
    <scope>NUCLEOTIDE SEQUENCE [LARGE SCALE GENOMIC DNA]</scope>
</reference>
<evidence type="ECO:0000313" key="2">
    <source>
        <dbReference type="EMBL" id="CAH3040369.1"/>
    </source>
</evidence>